<keyword evidence="4 10" id="KW-0812">Transmembrane</keyword>
<dbReference type="EMBL" id="CP001843">
    <property type="protein sequence ID" value="AEF86936.1"/>
    <property type="molecule type" value="Genomic_DNA"/>
</dbReference>
<evidence type="ECO:0000256" key="10">
    <source>
        <dbReference type="SAM" id="Phobius"/>
    </source>
</evidence>
<organism evidence="11 12">
    <name type="scientific">Treponema primitia (strain ATCC BAA-887 / DSM 12427 / ZAS-2)</name>
    <dbReference type="NCBI Taxonomy" id="545694"/>
    <lineage>
        <taxon>Bacteria</taxon>
        <taxon>Pseudomonadati</taxon>
        <taxon>Spirochaetota</taxon>
        <taxon>Spirochaetia</taxon>
        <taxon>Spirochaetales</taxon>
        <taxon>Treponemataceae</taxon>
        <taxon>Treponema</taxon>
    </lineage>
</organism>
<keyword evidence="11" id="KW-0378">Hydrolase</keyword>
<dbReference type="GO" id="GO:0016471">
    <property type="term" value="C:vacuolar proton-transporting V-type ATPase complex"/>
    <property type="evidence" value="ECO:0007669"/>
    <property type="project" value="TreeGrafter"/>
</dbReference>
<reference evidence="12" key="1">
    <citation type="submission" date="2009-12" db="EMBL/GenBank/DDBJ databases">
        <title>Complete sequence of Treponema primitia strain ZAS-2.</title>
        <authorList>
            <person name="Tetu S.G."/>
            <person name="Matson E."/>
            <person name="Ren Q."/>
            <person name="Seshadri R."/>
            <person name="Elbourne L."/>
            <person name="Hassan K.A."/>
            <person name="Durkin A."/>
            <person name="Radune D."/>
            <person name="Mohamoud Y."/>
            <person name="Shay R."/>
            <person name="Jin S."/>
            <person name="Zhang X."/>
            <person name="Lucey K."/>
            <person name="Ballor N.R."/>
            <person name="Ottesen E."/>
            <person name="Rosenthal R."/>
            <person name="Allen A."/>
            <person name="Leadbetter J.R."/>
            <person name="Paulsen I.T."/>
        </authorList>
    </citation>
    <scope>NUCLEOTIDE SEQUENCE [LARGE SCALE GENOMIC DNA]</scope>
    <source>
        <strain evidence="12">ATCC BAA-887 / DSM 12427 / ZAS-2</strain>
    </source>
</reference>
<name>F5YR80_TREPZ</name>
<dbReference type="GO" id="GO:0033179">
    <property type="term" value="C:proton-transporting V-type ATPase, V0 domain"/>
    <property type="evidence" value="ECO:0007669"/>
    <property type="project" value="InterPro"/>
</dbReference>
<dbReference type="OrthoDB" id="9803814at2"/>
<feature type="region of interest" description="Disordered" evidence="9">
    <location>
        <begin position="66"/>
        <end position="98"/>
    </location>
</feature>
<evidence type="ECO:0000256" key="4">
    <source>
        <dbReference type="ARBA" id="ARBA00022692"/>
    </source>
</evidence>
<dbReference type="eggNOG" id="COG1269">
    <property type="taxonomic scope" value="Bacteria"/>
</dbReference>
<dbReference type="GO" id="GO:0007035">
    <property type="term" value="P:vacuolar acidification"/>
    <property type="evidence" value="ECO:0007669"/>
    <property type="project" value="TreeGrafter"/>
</dbReference>
<evidence type="ECO:0000256" key="8">
    <source>
        <dbReference type="SAM" id="Coils"/>
    </source>
</evidence>
<keyword evidence="5 10" id="KW-1133">Transmembrane helix</keyword>
<evidence type="ECO:0000313" key="11">
    <source>
        <dbReference type="EMBL" id="AEF86936.1"/>
    </source>
</evidence>
<evidence type="ECO:0000256" key="2">
    <source>
        <dbReference type="ARBA" id="ARBA00009904"/>
    </source>
</evidence>
<feature type="transmembrane region" description="Helical" evidence="10">
    <location>
        <begin position="340"/>
        <end position="368"/>
    </location>
</feature>
<keyword evidence="6" id="KW-0406">Ion transport</keyword>
<dbReference type="GO" id="GO:0016787">
    <property type="term" value="F:hydrolase activity"/>
    <property type="evidence" value="ECO:0007669"/>
    <property type="project" value="UniProtKB-KW"/>
</dbReference>
<evidence type="ECO:0000256" key="5">
    <source>
        <dbReference type="ARBA" id="ARBA00022989"/>
    </source>
</evidence>
<dbReference type="PANTHER" id="PTHR11629:SF63">
    <property type="entry name" value="V-TYPE PROTON ATPASE SUBUNIT A"/>
    <property type="match status" value="1"/>
</dbReference>
<feature type="transmembrane region" description="Helical" evidence="10">
    <location>
        <begin position="441"/>
        <end position="462"/>
    </location>
</feature>
<accession>F5YR80</accession>
<evidence type="ECO:0000256" key="7">
    <source>
        <dbReference type="ARBA" id="ARBA00023136"/>
    </source>
</evidence>
<feature type="coiled-coil region" evidence="8">
    <location>
        <begin position="206"/>
        <end position="247"/>
    </location>
</feature>
<dbReference type="Proteomes" id="UP000009223">
    <property type="component" value="Chromosome"/>
</dbReference>
<evidence type="ECO:0000313" key="12">
    <source>
        <dbReference type="Proteomes" id="UP000009223"/>
    </source>
</evidence>
<dbReference type="EC" id="3.6.3.14" evidence="11"/>
<gene>
    <name evidence="11" type="ordered locus">TREPR_2653</name>
</gene>
<evidence type="ECO:0000256" key="1">
    <source>
        <dbReference type="ARBA" id="ARBA00004141"/>
    </source>
</evidence>
<feature type="transmembrane region" description="Helical" evidence="10">
    <location>
        <begin position="469"/>
        <end position="492"/>
    </location>
</feature>
<evidence type="ECO:0000256" key="3">
    <source>
        <dbReference type="ARBA" id="ARBA00022448"/>
    </source>
</evidence>
<feature type="transmembrane region" description="Helical" evidence="10">
    <location>
        <begin position="380"/>
        <end position="405"/>
    </location>
</feature>
<dbReference type="KEGG" id="tpi:TREPR_2653"/>
<keyword evidence="7 10" id="KW-0472">Membrane</keyword>
<dbReference type="STRING" id="545694.TREPR_2653"/>
<dbReference type="PANTHER" id="PTHR11629">
    <property type="entry name" value="VACUOLAR PROTON ATPASES"/>
    <property type="match status" value="1"/>
</dbReference>
<dbReference type="InterPro" id="IPR002490">
    <property type="entry name" value="V-ATPase_116kDa_su"/>
</dbReference>
<dbReference type="GO" id="GO:0046961">
    <property type="term" value="F:proton-transporting ATPase activity, rotational mechanism"/>
    <property type="evidence" value="ECO:0007669"/>
    <property type="project" value="InterPro"/>
</dbReference>
<keyword evidence="8" id="KW-0175">Coiled coil</keyword>
<reference evidence="11 12" key="2">
    <citation type="journal article" date="2011" name="ISME J.">
        <title>RNA-seq reveals cooperative metabolic interactions between two termite-gut spirochete species in co-culture.</title>
        <authorList>
            <person name="Rosenthal A.Z."/>
            <person name="Matson E.G."/>
            <person name="Eldar A."/>
            <person name="Leadbetter J.R."/>
        </authorList>
    </citation>
    <scope>NUCLEOTIDE SEQUENCE [LARGE SCALE GENOMIC DNA]</scope>
    <source>
        <strain evidence="12">ATCC BAA-887 / DSM 12427 / ZAS-2</strain>
    </source>
</reference>
<dbReference type="HOGENOM" id="CLU_025558_1_1_12"/>
<evidence type="ECO:0000256" key="6">
    <source>
        <dbReference type="ARBA" id="ARBA00023065"/>
    </source>
</evidence>
<comment type="subcellular location">
    <subcellularLocation>
        <location evidence="1">Membrane</location>
        <topology evidence="1">Multi-pass membrane protein</topology>
    </subcellularLocation>
</comment>
<feature type="transmembrane region" description="Helical" evidence="10">
    <location>
        <begin position="578"/>
        <end position="604"/>
    </location>
</feature>
<feature type="transmembrane region" description="Helical" evidence="10">
    <location>
        <begin position="498"/>
        <end position="518"/>
    </location>
</feature>
<protein>
    <submittedName>
        <fullName evidence="11">V-type ATP synthase subunit I 1 (V-type ATPase subunit I1)</fullName>
        <ecNumber evidence="11">3.6.3.14</ecNumber>
    </submittedName>
</protein>
<sequence length="645" mass="70866">MIVPMKKVSLVVRDRTQVEALTTLRGLGVLHLEKRDASSDALSKALEQKASAENALGILQLLEQPKKGAAKNRNQADQTRRSSDAGNEETEPYSADAVNAPARPDLVDLILNLGKDQKACEDQKIVLDREQQRLEKWGDFKPGLIQELAEQGIKLHLYELSPNALANIPEEIRYIISGQDKATVRLVVLDQEIPGLQSFRLPEKSLSELGQEQAELSAKLQGIKERLNKLADRKSSLIHEIAQLQEQVDLEFARASLEQIDEVPPEYAVSWISGYAPQEDVGAIKRAAAEHGWAMIADDPGPDDDVPTKLKNNKLVSLIYPLTDFLEVVPGYQETDISGWFLFFFTIFFGMIFGDAVYGLLFIIIALIGIAKTAKKGVPAIFKLVLLLGFSNFVWGILTCTWGGMDADKLPLFLQNISLPLISNVTAGKSEYYSGIVQQNLMIFCFSLAVLQLSIGHIIKIFKSRTLKLLGDLGSAAMLGGMYFIVLSLIASNASRQIPFYMSAVYAFAAGFVLNFLFANYDGSIGRSIMESLKNMVSVILNIANVFSDIMSYIRLWAVGLAGGAIALTVNSMAGPMLGHMVFFIFGIALLIFGHGLNMVLNVLSVLVHGVRLNTLEFSGHVGLTWSGHAYRPFAKRVKDEAQSA</sequence>
<keyword evidence="12" id="KW-1185">Reference proteome</keyword>
<evidence type="ECO:0000256" key="9">
    <source>
        <dbReference type="SAM" id="MobiDB-lite"/>
    </source>
</evidence>
<dbReference type="GO" id="GO:0051117">
    <property type="term" value="F:ATPase binding"/>
    <property type="evidence" value="ECO:0007669"/>
    <property type="project" value="TreeGrafter"/>
</dbReference>
<keyword evidence="3" id="KW-0813">Transport</keyword>
<dbReference type="AlphaFoldDB" id="F5YR80"/>
<comment type="similarity">
    <text evidence="2">Belongs to the V-ATPase 116 kDa subunit family.</text>
</comment>
<proteinExistence type="inferred from homology"/>